<feature type="domain" description="Electron transfer flavoprotein alpha/beta-subunit N-terminal" evidence="2">
    <location>
        <begin position="23"/>
        <end position="211"/>
    </location>
</feature>
<dbReference type="InterPro" id="IPR014729">
    <property type="entry name" value="Rossmann-like_a/b/a_fold"/>
</dbReference>
<proteinExistence type="predicted"/>
<dbReference type="Pfam" id="PF01012">
    <property type="entry name" value="ETF"/>
    <property type="match status" value="1"/>
</dbReference>
<dbReference type="PIRSF" id="PIRSF000090">
    <property type="entry name" value="Beta-ETF"/>
    <property type="match status" value="1"/>
</dbReference>
<dbReference type="Gene3D" id="3.40.50.620">
    <property type="entry name" value="HUPs"/>
    <property type="match status" value="1"/>
</dbReference>
<reference evidence="4" key="1">
    <citation type="submission" date="2016-10" db="EMBL/GenBank/DDBJ databases">
        <authorList>
            <person name="Varghese N."/>
            <person name="Submissions S."/>
        </authorList>
    </citation>
    <scope>NUCLEOTIDE SEQUENCE [LARGE SCALE GENOMIC DNA]</scope>
    <source>
        <strain evidence="4">DSM 14807</strain>
    </source>
</reference>
<dbReference type="SUPFAM" id="SSF52402">
    <property type="entry name" value="Adenine nucleotide alpha hydrolases-like"/>
    <property type="match status" value="1"/>
</dbReference>
<evidence type="ECO:0000256" key="1">
    <source>
        <dbReference type="ARBA" id="ARBA00022982"/>
    </source>
</evidence>
<dbReference type="GO" id="GO:0009055">
    <property type="term" value="F:electron transfer activity"/>
    <property type="evidence" value="ECO:0007669"/>
    <property type="project" value="InterPro"/>
</dbReference>
<dbReference type="InterPro" id="IPR014730">
    <property type="entry name" value="ETF_a/b_N"/>
</dbReference>
<keyword evidence="4" id="KW-1185">Reference proteome</keyword>
<accession>A0A1I7NMV4</accession>
<organism evidence="3 4">
    <name type="scientific">Thermoflavifilum thermophilum</name>
    <dbReference type="NCBI Taxonomy" id="1393122"/>
    <lineage>
        <taxon>Bacteria</taxon>
        <taxon>Pseudomonadati</taxon>
        <taxon>Bacteroidota</taxon>
        <taxon>Chitinophagia</taxon>
        <taxon>Chitinophagales</taxon>
        <taxon>Chitinophagaceae</taxon>
        <taxon>Thermoflavifilum</taxon>
    </lineage>
</organism>
<dbReference type="InterPro" id="IPR033948">
    <property type="entry name" value="ETF_beta_N"/>
</dbReference>
<evidence type="ECO:0000313" key="4">
    <source>
        <dbReference type="Proteomes" id="UP000199537"/>
    </source>
</evidence>
<evidence type="ECO:0000313" key="3">
    <source>
        <dbReference type="EMBL" id="SFV35998.1"/>
    </source>
</evidence>
<dbReference type="Proteomes" id="UP000199537">
    <property type="component" value="Unassembled WGS sequence"/>
</dbReference>
<evidence type="ECO:0000259" key="2">
    <source>
        <dbReference type="SMART" id="SM00893"/>
    </source>
</evidence>
<sequence length="249" mass="27180">MKILVCISKTADTTAKIAFTPDQKSFLETGVQFIINPYDEWYALVRAVELKEQYPDTVLHLITVGGADAEPILRKALAIGGDAAFRVDLQPISIEQVALSIAAHVKQEGYDLIFTGKETIDYNGSGVGGYLAGLLDWPFVSLATRFDYNGQTATVEREIEGGREICEASLPLVVSCQKGMAEQRIPNMRGIMAARTKPLQVLAAPPEAQQPAISIDHFALPPKKSGVHLIEPGNEEELVRLLHEEAKVI</sequence>
<dbReference type="InterPro" id="IPR012255">
    <property type="entry name" value="ETF_b"/>
</dbReference>
<dbReference type="SMART" id="SM00893">
    <property type="entry name" value="ETF"/>
    <property type="match status" value="1"/>
</dbReference>
<dbReference type="AlphaFoldDB" id="A0A1I7NMV4"/>
<dbReference type="RefSeq" id="WP_092460755.1">
    <property type="nucleotide sequence ID" value="NZ_FPCJ01000001.1"/>
</dbReference>
<gene>
    <name evidence="3" type="ORF">SAMN05660895_2380</name>
</gene>
<dbReference type="EMBL" id="FPCJ01000001">
    <property type="protein sequence ID" value="SFV35998.1"/>
    <property type="molecule type" value="Genomic_DNA"/>
</dbReference>
<keyword evidence="1" id="KW-0813">Transport</keyword>
<protein>
    <submittedName>
        <fullName evidence="3">Electron transfer flavoprotein beta subunit</fullName>
    </submittedName>
</protein>
<dbReference type="CDD" id="cd01714">
    <property type="entry name" value="ETF_beta"/>
    <property type="match status" value="1"/>
</dbReference>
<keyword evidence="1" id="KW-0249">Electron transport</keyword>
<dbReference type="OrthoDB" id="9804960at2"/>
<dbReference type="PANTHER" id="PTHR21294">
    <property type="entry name" value="ELECTRON TRANSFER FLAVOPROTEIN BETA-SUBUNIT"/>
    <property type="match status" value="1"/>
</dbReference>
<name>A0A1I7NMV4_9BACT</name>
<dbReference type="STRING" id="1393122.SAMN05660895_2380"/>